<dbReference type="Pfam" id="PF01738">
    <property type="entry name" value="DLH"/>
    <property type="match status" value="1"/>
</dbReference>
<dbReference type="PANTHER" id="PTHR17630:SF44">
    <property type="entry name" value="PROTEIN AIM2"/>
    <property type="match status" value="1"/>
</dbReference>
<organism evidence="3 4">
    <name type="scientific">Pyricularia oryzae</name>
    <name type="common">Rice blast fungus</name>
    <name type="synonym">Magnaporthe oryzae</name>
    <dbReference type="NCBI Taxonomy" id="318829"/>
    <lineage>
        <taxon>Eukaryota</taxon>
        <taxon>Fungi</taxon>
        <taxon>Dikarya</taxon>
        <taxon>Ascomycota</taxon>
        <taxon>Pezizomycotina</taxon>
        <taxon>Sordariomycetes</taxon>
        <taxon>Sordariomycetidae</taxon>
        <taxon>Magnaporthales</taxon>
        <taxon>Pyriculariaceae</taxon>
        <taxon>Pyricularia</taxon>
    </lineage>
</organism>
<dbReference type="Proteomes" id="UP000294847">
    <property type="component" value="Chromosome 7"/>
</dbReference>
<proteinExistence type="predicted"/>
<accession>A0A4P7NUX0</accession>
<dbReference type="AlphaFoldDB" id="A0A4P7NUX0"/>
<dbReference type="EMBL" id="CP034210">
    <property type="protein sequence ID" value="QBZ66263.1"/>
    <property type="molecule type" value="Genomic_DNA"/>
</dbReference>
<dbReference type="InterPro" id="IPR029058">
    <property type="entry name" value="AB_hydrolase_fold"/>
</dbReference>
<evidence type="ECO:0000259" key="2">
    <source>
        <dbReference type="Pfam" id="PF01738"/>
    </source>
</evidence>
<evidence type="ECO:0000313" key="3">
    <source>
        <dbReference type="EMBL" id="QBZ66263.1"/>
    </source>
</evidence>
<dbReference type="Gene3D" id="3.40.50.1820">
    <property type="entry name" value="alpha/beta hydrolase"/>
    <property type="match status" value="1"/>
</dbReference>
<evidence type="ECO:0000256" key="1">
    <source>
        <dbReference type="SAM" id="MobiDB-lite"/>
    </source>
</evidence>
<dbReference type="SUPFAM" id="SSF53474">
    <property type="entry name" value="alpha/beta-Hydrolases"/>
    <property type="match status" value="1"/>
</dbReference>
<dbReference type="InterPro" id="IPR002925">
    <property type="entry name" value="Dienelactn_hydro"/>
</dbReference>
<name>A0A4P7NUX0_PYROR</name>
<dbReference type="PANTHER" id="PTHR17630">
    <property type="entry name" value="DIENELACTONE HYDROLASE"/>
    <property type="match status" value="1"/>
</dbReference>
<protein>
    <recommendedName>
        <fullName evidence="2">Dienelactone hydrolase domain-containing protein</fullName>
    </recommendedName>
</protein>
<feature type="region of interest" description="Disordered" evidence="1">
    <location>
        <begin position="402"/>
        <end position="435"/>
    </location>
</feature>
<gene>
    <name evidence="3" type="ORF">PoMZ_13236</name>
</gene>
<reference evidence="3 4" key="1">
    <citation type="journal article" date="2019" name="Mol. Biol. Evol.">
        <title>Blast fungal genomes show frequent chromosomal changes, gene gains and losses, and effector gene turnover.</title>
        <authorList>
            <person name="Gomez Luciano L.B."/>
            <person name="Jason Tsai I."/>
            <person name="Chuma I."/>
            <person name="Tosa Y."/>
            <person name="Chen Y.H."/>
            <person name="Li J.Y."/>
            <person name="Li M.Y."/>
            <person name="Jade Lu M.Y."/>
            <person name="Nakayashiki H."/>
            <person name="Li W.H."/>
        </authorList>
    </citation>
    <scope>NUCLEOTIDE SEQUENCE [LARGE SCALE GENOMIC DNA]</scope>
    <source>
        <strain evidence="3">MZ5-1-6</strain>
    </source>
</reference>
<sequence>MEKVLAKPTDLCCIQGGAIHTGEATGTVEQIEGVDTYIARPPPEKANGNVLLFFPDAFGMHLKSFLMMDAFAQRGYLTLGVDYFLGDGVGKHSSTPLADPTFDFKAWVDKHLGASEEVAKRWVQDVKAKYGADGNVKFACVGYCWGARFVARQLSAEGICKVGAVAHPSFLNESDVFGVNEPFFLSVPSIDELFEPKERSRAIEILSGGGKQFNMQIFANVGHGFATQPNPSDPYESWAKEQSFRSFVDWFDFWLSPNISSGFWFSWPYTHFIAPFRIRDKYLAAVRCGPTLHKTAGGSRIAKRQVVLFVSQLSTKLATLPPATKVFLPVVTNPGLASLDGVSKTLIGPLKARVQRPQSREYHKHVSCSKDPHYKALLKIMRSFILSENINWDKSLVAIQNVPTPRPPRPKYPEHGAGTRYLRSTPAADRARARS</sequence>
<dbReference type="GO" id="GO:0016787">
    <property type="term" value="F:hydrolase activity"/>
    <property type="evidence" value="ECO:0007669"/>
    <property type="project" value="InterPro"/>
</dbReference>
<feature type="domain" description="Dienelactone hydrolase" evidence="2">
    <location>
        <begin position="35"/>
        <end position="252"/>
    </location>
</feature>
<evidence type="ECO:0000313" key="4">
    <source>
        <dbReference type="Proteomes" id="UP000294847"/>
    </source>
</evidence>